<dbReference type="AlphaFoldDB" id="A0AB34K8C7"/>
<dbReference type="Proteomes" id="UP001515480">
    <property type="component" value="Unassembled WGS sequence"/>
</dbReference>
<proteinExistence type="predicted"/>
<sequence length="136" mass="15680">MEFDICLRGVFDTGIADCVLLRRALNKPRKLQTVLWHWLGEENVPLQYKDGFVFTEYMFEERPLPQRLFVYAIEDVLFCNKLHSALVAALVGADRLELCLELCRLRQPESFLPETHPSYVPLRSVIADAIALRSSI</sequence>
<organism evidence="1 2">
    <name type="scientific">Prymnesium parvum</name>
    <name type="common">Toxic golden alga</name>
    <dbReference type="NCBI Taxonomy" id="97485"/>
    <lineage>
        <taxon>Eukaryota</taxon>
        <taxon>Haptista</taxon>
        <taxon>Haptophyta</taxon>
        <taxon>Prymnesiophyceae</taxon>
        <taxon>Prymnesiales</taxon>
        <taxon>Prymnesiaceae</taxon>
        <taxon>Prymnesium</taxon>
    </lineage>
</organism>
<evidence type="ECO:0000313" key="1">
    <source>
        <dbReference type="EMBL" id="KAL1529508.1"/>
    </source>
</evidence>
<reference evidence="1 2" key="1">
    <citation type="journal article" date="2024" name="Science">
        <title>Giant polyketide synthase enzymes in the biosynthesis of giant marine polyether toxins.</title>
        <authorList>
            <person name="Fallon T.R."/>
            <person name="Shende V.V."/>
            <person name="Wierzbicki I.H."/>
            <person name="Pendleton A.L."/>
            <person name="Watervoot N.F."/>
            <person name="Auber R.P."/>
            <person name="Gonzalez D.J."/>
            <person name="Wisecaver J.H."/>
            <person name="Moore B.S."/>
        </authorList>
    </citation>
    <scope>NUCLEOTIDE SEQUENCE [LARGE SCALE GENOMIC DNA]</scope>
    <source>
        <strain evidence="1 2">12B1</strain>
    </source>
</reference>
<dbReference type="GO" id="GO:0003676">
    <property type="term" value="F:nucleic acid binding"/>
    <property type="evidence" value="ECO:0007669"/>
    <property type="project" value="InterPro"/>
</dbReference>
<keyword evidence="2" id="KW-1185">Reference proteome</keyword>
<name>A0AB34K8C7_PRYPA</name>
<accession>A0AB34K8C7</accession>
<dbReference type="InterPro" id="IPR036397">
    <property type="entry name" value="RNaseH_sf"/>
</dbReference>
<comment type="caution">
    <text evidence="1">The sequence shown here is derived from an EMBL/GenBank/DDBJ whole genome shotgun (WGS) entry which is preliminary data.</text>
</comment>
<dbReference type="InterPro" id="IPR012337">
    <property type="entry name" value="RNaseH-like_sf"/>
</dbReference>
<dbReference type="EMBL" id="JBGBPQ010000001">
    <property type="protein sequence ID" value="KAL1529508.1"/>
    <property type="molecule type" value="Genomic_DNA"/>
</dbReference>
<dbReference type="SUPFAM" id="SSF53098">
    <property type="entry name" value="Ribonuclease H-like"/>
    <property type="match status" value="1"/>
</dbReference>
<dbReference type="Gene3D" id="3.30.420.10">
    <property type="entry name" value="Ribonuclease H-like superfamily/Ribonuclease H"/>
    <property type="match status" value="1"/>
</dbReference>
<evidence type="ECO:0000313" key="2">
    <source>
        <dbReference type="Proteomes" id="UP001515480"/>
    </source>
</evidence>
<gene>
    <name evidence="1" type="ORF">AB1Y20_000454</name>
</gene>
<protein>
    <submittedName>
        <fullName evidence="1">Uncharacterized protein</fullName>
    </submittedName>
</protein>